<sequence length="695" mass="76626">MLAPEEASPWDGVLDARRFGPMCYQPLENEVWDTVESNVDLGHLEDQLRKALAQELGELHEEDEEEIEDEARKAAEEAQRRRKLRKEEECKGAEVDGGRPECHEWNLDDTVPVSDEAEVFRTSGPGATTHTSSDTSSNSSDSTHSSVELSSDETHYKNSGELLFRRLRNVNSASPNADLPQTPEPGVDGAAGSLPLSLQKTSEGVKERNLTDKRETLIRPKGIYNKKASAEDVKKPDMESLNKNSEREGEPANDSEYLYMKQKRVGEYNMSEDCLTLNVYTPLIEGAGSAGRGTRRRGANATMPVLLYIHGGSFYSNGGRLYPGEKLASEGIVVVTINYRLGPFGFLSTGDSTSRGNWGLLDQRLAMLWVRRHAQYFGAHKDKLLLVGNSAGAASVILHLVSPLSQGLFTRAVALSGCALAPWSLQTRPNHFAQKLAADVGCPQTPSTELVDCLRRTDPHTINEVYEKDNLQDGLWLTFAPVVEGDLPGVFLPRAPRRLLEEGSLPPVPLIMTLTRDEVSIWFRKKNIDLSLGDAEKWMDMLMKLNFPELEPLALAAVRHAVRASYLYRNGYHHTPAAPQPMVPIKVMAELISDLGLRVPCVEEAGLLSRWTSLYFAEFSYASPDDVRVGDQKWIGSYHESELQFVVFLAAVHPSNDGVAHETSKRRKGCGGAPGHPQPCPTSPAAPLTSGSYLD</sequence>
<keyword evidence="2" id="KW-0732">Signal</keyword>
<dbReference type="EMBL" id="JAHLQT010022636">
    <property type="protein sequence ID" value="KAG7166136.1"/>
    <property type="molecule type" value="Genomic_DNA"/>
</dbReference>
<evidence type="ECO:0000256" key="4">
    <source>
        <dbReference type="SAM" id="MobiDB-lite"/>
    </source>
</evidence>
<dbReference type="PROSITE" id="PS00941">
    <property type="entry name" value="CARBOXYLESTERASE_B_2"/>
    <property type="match status" value="1"/>
</dbReference>
<dbReference type="PANTHER" id="PTHR43903">
    <property type="entry name" value="NEUROLIGIN"/>
    <property type="match status" value="1"/>
</dbReference>
<feature type="compositionally biased region" description="Basic and acidic residues" evidence="4">
    <location>
        <begin position="70"/>
        <end position="106"/>
    </location>
</feature>
<dbReference type="SUPFAM" id="SSF53474">
    <property type="entry name" value="alpha/beta-Hydrolases"/>
    <property type="match status" value="1"/>
</dbReference>
<dbReference type="Gene3D" id="3.40.50.1820">
    <property type="entry name" value="alpha/beta hydrolase"/>
    <property type="match status" value="1"/>
</dbReference>
<organism evidence="6 7">
    <name type="scientific">Homarus americanus</name>
    <name type="common">American lobster</name>
    <dbReference type="NCBI Taxonomy" id="6706"/>
    <lineage>
        <taxon>Eukaryota</taxon>
        <taxon>Metazoa</taxon>
        <taxon>Ecdysozoa</taxon>
        <taxon>Arthropoda</taxon>
        <taxon>Crustacea</taxon>
        <taxon>Multicrustacea</taxon>
        <taxon>Malacostraca</taxon>
        <taxon>Eumalacostraca</taxon>
        <taxon>Eucarida</taxon>
        <taxon>Decapoda</taxon>
        <taxon>Pleocyemata</taxon>
        <taxon>Astacidea</taxon>
        <taxon>Nephropoidea</taxon>
        <taxon>Nephropidae</taxon>
        <taxon>Homarus</taxon>
    </lineage>
</organism>
<name>A0A8J5K0W7_HOMAM</name>
<comment type="similarity">
    <text evidence="1">Belongs to the type-B carboxylesterase/lipase family.</text>
</comment>
<evidence type="ECO:0000259" key="5">
    <source>
        <dbReference type="Pfam" id="PF00135"/>
    </source>
</evidence>
<dbReference type="AlphaFoldDB" id="A0A8J5K0W7"/>
<dbReference type="Pfam" id="PF00135">
    <property type="entry name" value="COesterase"/>
    <property type="match status" value="1"/>
</dbReference>
<keyword evidence="3" id="KW-0325">Glycoprotein</keyword>
<evidence type="ECO:0000313" key="6">
    <source>
        <dbReference type="EMBL" id="KAG7166136.1"/>
    </source>
</evidence>
<evidence type="ECO:0000313" key="7">
    <source>
        <dbReference type="Proteomes" id="UP000747542"/>
    </source>
</evidence>
<dbReference type="InterPro" id="IPR002018">
    <property type="entry name" value="CarbesteraseB"/>
</dbReference>
<dbReference type="InterPro" id="IPR019819">
    <property type="entry name" value="Carboxylesterase_B_CS"/>
</dbReference>
<feature type="compositionally biased region" description="Acidic residues" evidence="4">
    <location>
        <begin position="60"/>
        <end position="69"/>
    </location>
</feature>
<comment type="caution">
    <text evidence="6">The sequence shown here is derived from an EMBL/GenBank/DDBJ whole genome shotgun (WGS) entry which is preliminary data.</text>
</comment>
<feature type="region of interest" description="Disordered" evidence="4">
    <location>
        <begin position="56"/>
        <end position="155"/>
    </location>
</feature>
<feature type="domain" description="Carboxylesterase type B" evidence="5">
    <location>
        <begin position="263"/>
        <end position="654"/>
    </location>
</feature>
<feature type="compositionally biased region" description="Basic and acidic residues" evidence="4">
    <location>
        <begin position="228"/>
        <end position="250"/>
    </location>
</feature>
<feature type="region of interest" description="Disordered" evidence="4">
    <location>
        <begin position="659"/>
        <end position="695"/>
    </location>
</feature>
<dbReference type="InterPro" id="IPR029058">
    <property type="entry name" value="AB_hydrolase_fold"/>
</dbReference>
<reference evidence="6" key="1">
    <citation type="journal article" date="2021" name="Sci. Adv.">
        <title>The American lobster genome reveals insights on longevity, neural, and immune adaptations.</title>
        <authorList>
            <person name="Polinski J.M."/>
            <person name="Zimin A.V."/>
            <person name="Clark K.F."/>
            <person name="Kohn A.B."/>
            <person name="Sadowski N."/>
            <person name="Timp W."/>
            <person name="Ptitsyn A."/>
            <person name="Khanna P."/>
            <person name="Romanova D.Y."/>
            <person name="Williams P."/>
            <person name="Greenwood S.J."/>
            <person name="Moroz L.L."/>
            <person name="Walt D.R."/>
            <person name="Bodnar A.G."/>
        </authorList>
    </citation>
    <scope>NUCLEOTIDE SEQUENCE</scope>
    <source>
        <strain evidence="6">GMGI-L3</strain>
    </source>
</reference>
<feature type="region of interest" description="Disordered" evidence="4">
    <location>
        <begin position="173"/>
        <end position="254"/>
    </location>
</feature>
<accession>A0A8J5K0W7</accession>
<evidence type="ECO:0000256" key="2">
    <source>
        <dbReference type="ARBA" id="ARBA00022729"/>
    </source>
</evidence>
<proteinExistence type="inferred from homology"/>
<feature type="compositionally biased region" description="Basic and acidic residues" evidence="4">
    <location>
        <begin position="203"/>
        <end position="218"/>
    </location>
</feature>
<protein>
    <submittedName>
        <fullName evidence="6">Bile salt-activated lipase-like 2</fullName>
    </submittedName>
</protein>
<dbReference type="InterPro" id="IPR051093">
    <property type="entry name" value="Neuroligin/BSAL"/>
</dbReference>
<evidence type="ECO:0000256" key="3">
    <source>
        <dbReference type="ARBA" id="ARBA00023180"/>
    </source>
</evidence>
<gene>
    <name evidence="6" type="primary">Cel-L2</name>
    <name evidence="6" type="ORF">Hamer_G010948</name>
</gene>
<dbReference type="Proteomes" id="UP000747542">
    <property type="component" value="Unassembled WGS sequence"/>
</dbReference>
<keyword evidence="7" id="KW-1185">Reference proteome</keyword>
<feature type="compositionally biased region" description="Low complexity" evidence="4">
    <location>
        <begin position="128"/>
        <end position="146"/>
    </location>
</feature>
<evidence type="ECO:0000256" key="1">
    <source>
        <dbReference type="ARBA" id="ARBA00005964"/>
    </source>
</evidence>